<keyword evidence="2 4" id="KW-0548">Nucleotidyltransferase</keyword>
<dbReference type="InterPro" id="IPR002618">
    <property type="entry name" value="UDPGP_fam"/>
</dbReference>
<evidence type="ECO:0000256" key="1">
    <source>
        <dbReference type="ARBA" id="ARBA00022679"/>
    </source>
</evidence>
<evidence type="ECO:0000313" key="4">
    <source>
        <dbReference type="EMBL" id="SMP47962.1"/>
    </source>
</evidence>
<dbReference type="Pfam" id="PF01704">
    <property type="entry name" value="UDPGP"/>
    <property type="match status" value="1"/>
</dbReference>
<dbReference type="RefSeq" id="WP_283431680.1">
    <property type="nucleotide sequence ID" value="NZ_FXUG01000002.1"/>
</dbReference>
<gene>
    <name evidence="4" type="ORF">SAMN06265222_102365</name>
</gene>
<dbReference type="Proteomes" id="UP001158067">
    <property type="component" value="Unassembled WGS sequence"/>
</dbReference>
<name>A0ABY1PWK9_9BACT</name>
<dbReference type="PANTHER" id="PTHR32463:SF0">
    <property type="entry name" value="L-FUCOSE KINASE"/>
    <property type="match status" value="1"/>
</dbReference>
<dbReference type="GO" id="GO:0016779">
    <property type="term" value="F:nucleotidyltransferase activity"/>
    <property type="evidence" value="ECO:0007669"/>
    <property type="project" value="UniProtKB-KW"/>
</dbReference>
<evidence type="ECO:0000313" key="5">
    <source>
        <dbReference type="Proteomes" id="UP001158067"/>
    </source>
</evidence>
<keyword evidence="1" id="KW-0808">Transferase</keyword>
<dbReference type="Gene3D" id="3.90.550.10">
    <property type="entry name" value="Spore Coat Polysaccharide Biosynthesis Protein SpsA, Chain A"/>
    <property type="match status" value="1"/>
</dbReference>
<sequence length="1122" mass="124751">MPATLPQDPFLETILCEDGPERDRSLESLCHGCSLDALMQHVAALDSFRRQESNLYRRVRALFFLSSIYRYQLPTRLDPSFAGSIPFEGYEHLLGRRFQEAINSFLAEQSKTGPSDSLASALAQAYHQLGFQTLADQVRHSVRTVRGNQWMFRLGHVAEHPLRFRKELIESVTDEHGDSSQPILRETTAVRMDVSHSAWSDIFFLGMDYPQGARVVNVSVDLGVRGRDDQIVPPIETYLRVIDRPVFRLVSVDLGASTEVTTVAEMFDFARDYLGLLKAAVIASGVVPPGLEGCGSSMAELLERIVGRGKGLELVSKINDIPKGSRLAVSTNLLGSLISNLMRATNQITSLEGPLTERDRRLVAARAILGEWIGGSGGGWQDSGGVWPGIKLICGQEASQDDPEFGISRGCLMPNHEILEQDQVSPAARQRLQDSLVLVHGGMAQNVGPILEMVTEHYLVRGDAQWKARQEAMSIYEDVVDALKKGDIQKLGALTTRNFEGPLQTIIPWATNRFTDRMIQSCRDEFGEQFWGFWMLGGMSGGGMGFIFDPTIKRTAQDWLAKKLVQTKRELETALPFAMDPVVYDFSINDNGTSAELLSGSTARLPQKYYALMMPQWLRTPLRELSAQTRNELARIGTWCSNPHDPSADAAVLLRSVLPTKNSETAAESEVAGASGSLKSILRDNGFDRSQHEQIRDSIRSGRFGLASNRLAADLKITDVSEQHITDTRGGIDNKFKQLGEQAIADGQVAVISLAAGVGSRWTQGAGVCKALHPFHRFAGRHRSFLEIHLAKNRAISRRYQATIPHVVTTSWMTDDAIRTALQQQDQFGHDGPLHVSSGRNIGLRMVPMVRDLQFLWEETSQQVLDQQQQKMRESARSAIANWARTTGEGSDYVENMPSQCVHPVGHWYEVPNLFRNGVLLKMLQEQPSLKYLMLHNIDTLGANVDPALFGLHIDSGATLSYEVIPRRLEDRGGGLALVSGRPRLVEGLAMPNERAEFGLRFYNSMTTWIEIDGLLASFGLNRETLADPIAVDTAVREMAARLPTYITLKEVKKRWGHAQEDIFPVAQFEKLWGDMSALSDIDSRFIVTPMRRGQQLKEPSQLDGWNRDGGSDYVNALCDWS</sequence>
<comment type="caution">
    <text evidence="4">The sequence shown here is derived from an EMBL/GenBank/DDBJ whole genome shotgun (WGS) entry which is preliminary data.</text>
</comment>
<protein>
    <submittedName>
        <fullName evidence="4">UTP--glucose-1-phosphate uridylyltransferase</fullName>
    </submittedName>
</protein>
<dbReference type="InterPro" id="IPR052203">
    <property type="entry name" value="GHMP_Kinase-Related"/>
</dbReference>
<dbReference type="EMBL" id="FXUG01000002">
    <property type="protein sequence ID" value="SMP47962.1"/>
    <property type="molecule type" value="Genomic_DNA"/>
</dbReference>
<keyword evidence="3" id="KW-0418">Kinase</keyword>
<reference evidence="4 5" key="1">
    <citation type="submission" date="2017-05" db="EMBL/GenBank/DDBJ databases">
        <authorList>
            <person name="Varghese N."/>
            <person name="Submissions S."/>
        </authorList>
    </citation>
    <scope>NUCLEOTIDE SEQUENCE [LARGE SCALE GENOMIC DNA]</scope>
    <source>
        <strain evidence="4 5">DSM 25457</strain>
    </source>
</reference>
<dbReference type="InterPro" id="IPR029044">
    <property type="entry name" value="Nucleotide-diphossugar_trans"/>
</dbReference>
<accession>A0ABY1PWK9</accession>
<keyword evidence="5" id="KW-1185">Reference proteome</keyword>
<dbReference type="SUPFAM" id="SSF53448">
    <property type="entry name" value="Nucleotide-diphospho-sugar transferases"/>
    <property type="match status" value="1"/>
</dbReference>
<evidence type="ECO:0000256" key="2">
    <source>
        <dbReference type="ARBA" id="ARBA00022695"/>
    </source>
</evidence>
<proteinExistence type="predicted"/>
<dbReference type="PANTHER" id="PTHR32463">
    <property type="entry name" value="L-FUCOSE KINASE"/>
    <property type="match status" value="1"/>
</dbReference>
<organism evidence="4 5">
    <name type="scientific">Neorhodopirellula lusitana</name>
    <dbReference type="NCBI Taxonomy" id="445327"/>
    <lineage>
        <taxon>Bacteria</taxon>
        <taxon>Pseudomonadati</taxon>
        <taxon>Planctomycetota</taxon>
        <taxon>Planctomycetia</taxon>
        <taxon>Pirellulales</taxon>
        <taxon>Pirellulaceae</taxon>
        <taxon>Neorhodopirellula</taxon>
    </lineage>
</organism>
<evidence type="ECO:0000256" key="3">
    <source>
        <dbReference type="ARBA" id="ARBA00022777"/>
    </source>
</evidence>
<dbReference type="Gene3D" id="3.30.230.120">
    <property type="match status" value="1"/>
</dbReference>